<dbReference type="PANTHER" id="PTHR43606:SF2">
    <property type="entry name" value="ALKALINE PHOSPHATASE FAMILY PROTEIN (AFU_ORTHOLOGUE AFUA_5G03860)"/>
    <property type="match status" value="1"/>
</dbReference>
<dbReference type="InterPro" id="IPR018946">
    <property type="entry name" value="PhoD-like_MPP"/>
</dbReference>
<dbReference type="Gene3D" id="2.60.40.380">
    <property type="entry name" value="Purple acid phosphatase-like, N-terminal"/>
    <property type="match status" value="1"/>
</dbReference>
<dbReference type="InterPro" id="IPR038607">
    <property type="entry name" value="PhoD-like_sf"/>
</dbReference>
<dbReference type="InterPro" id="IPR052900">
    <property type="entry name" value="Phospholipid_Metab_Enz"/>
</dbReference>
<sequence length="558" mass="61904">MRAPSPGATSVVGMEPTPSRRTLLTAGLVGTAAVAASPSVLPTAAVAAPVPRTNPFTLGVASGDPWPDSVILWTRLATDPMADDGRGGMSQASHQLRWEVASDQRFTKVVASGTATARPEHGHAVHVEARGLRPGREYWYRFRLGRHVSRTGRTRTAPRRNEMPSALAMAFASCAHWEQGYFSAYRRLADERPDLVVHLGDYQYEYAGATTGVRTHEGPETTTLAGYRQRHAQYKTDPDLQAAHAVAPWLVTWDDHEVDNNWADSIPENEAERPGFLSRREAAFRAYYENMPLRPSSAPTGYDMQLYRRLQWGQLATFHMMDTRQYRSNQACGDGWDTDCPEASSARRTITGTAQEAWLLDGFQRSRARWDLLGQQVFFAERDREQGASTTVSMDAWDGYTASRQRITDGWLDGGVRNPVVLTGDVHTHWANELKADYDDPEGRSVGTELVTSSVTSGGDGSDSAIGSYPWQAWNPHIKFQNALRGYVSTVITPGAMDVSFRCLPQVRERGAQAFTRARFVVEDRDPTLHLVEDNPIDIVRQSPARQVAETLALEDEL</sequence>
<name>A0A1G6V671_9ACTN</name>
<dbReference type="InterPro" id="IPR029052">
    <property type="entry name" value="Metallo-depent_PP-like"/>
</dbReference>
<feature type="domain" description="Phospholipase D N-terminal" evidence="2">
    <location>
        <begin position="58"/>
        <end position="156"/>
    </location>
</feature>
<dbReference type="Proteomes" id="UP000198546">
    <property type="component" value="Chromosome i"/>
</dbReference>
<protein>
    <submittedName>
        <fullName evidence="3">Alkaline phosphatase D</fullName>
    </submittedName>
</protein>
<evidence type="ECO:0000313" key="3">
    <source>
        <dbReference type="EMBL" id="SDD49048.1"/>
    </source>
</evidence>
<feature type="domain" description="PhoD-like phosphatase metallophosphatase" evidence="1">
    <location>
        <begin position="169"/>
        <end position="501"/>
    </location>
</feature>
<evidence type="ECO:0000313" key="4">
    <source>
        <dbReference type="Proteomes" id="UP000198546"/>
    </source>
</evidence>
<dbReference type="Pfam" id="PF16655">
    <property type="entry name" value="PhoD_N"/>
    <property type="match status" value="1"/>
</dbReference>
<evidence type="ECO:0000259" key="1">
    <source>
        <dbReference type="Pfam" id="PF09423"/>
    </source>
</evidence>
<dbReference type="EMBL" id="LT629688">
    <property type="protein sequence ID" value="SDD49048.1"/>
    <property type="molecule type" value="Genomic_DNA"/>
</dbReference>
<dbReference type="InterPro" id="IPR032093">
    <property type="entry name" value="PhoD_N"/>
</dbReference>
<evidence type="ECO:0000259" key="2">
    <source>
        <dbReference type="Pfam" id="PF16655"/>
    </source>
</evidence>
<dbReference type="InterPro" id="IPR006311">
    <property type="entry name" value="TAT_signal"/>
</dbReference>
<keyword evidence="4" id="KW-1185">Reference proteome</keyword>
<dbReference type="SUPFAM" id="SSF56300">
    <property type="entry name" value="Metallo-dependent phosphatases"/>
    <property type="match status" value="1"/>
</dbReference>
<dbReference type="PANTHER" id="PTHR43606">
    <property type="entry name" value="PHOSPHATASE, PUTATIVE (AFU_ORTHOLOGUE AFUA_6G08710)-RELATED"/>
    <property type="match status" value="1"/>
</dbReference>
<dbReference type="PROSITE" id="PS51318">
    <property type="entry name" value="TAT"/>
    <property type="match status" value="1"/>
</dbReference>
<proteinExistence type="predicted"/>
<gene>
    <name evidence="3" type="ORF">SAMN04489747_1056</name>
</gene>
<dbReference type="Gene3D" id="3.60.21.70">
    <property type="entry name" value="PhoD-like phosphatase"/>
    <property type="match status" value="1"/>
</dbReference>
<accession>A0A1G6V671</accession>
<reference evidence="3 4" key="1">
    <citation type="submission" date="2016-10" db="EMBL/GenBank/DDBJ databases">
        <authorList>
            <person name="de Groot N.N."/>
        </authorList>
    </citation>
    <scope>NUCLEOTIDE SEQUENCE [LARGE SCALE GENOMIC DNA]</scope>
    <source>
        <strain evidence="3 4">MON 2.2</strain>
    </source>
</reference>
<dbReference type="STRING" id="675864.SAMN04489747_1056"/>
<dbReference type="CDD" id="cd07389">
    <property type="entry name" value="MPP_PhoD"/>
    <property type="match status" value="1"/>
</dbReference>
<dbReference type="Pfam" id="PF09423">
    <property type="entry name" value="PhoD"/>
    <property type="match status" value="1"/>
</dbReference>
<organism evidence="3 4">
    <name type="scientific">Auraticoccus monumenti</name>
    <dbReference type="NCBI Taxonomy" id="675864"/>
    <lineage>
        <taxon>Bacteria</taxon>
        <taxon>Bacillati</taxon>
        <taxon>Actinomycetota</taxon>
        <taxon>Actinomycetes</taxon>
        <taxon>Propionibacteriales</taxon>
        <taxon>Propionibacteriaceae</taxon>
        <taxon>Auraticoccus</taxon>
    </lineage>
</organism>
<dbReference type="AlphaFoldDB" id="A0A1G6V671"/>